<feature type="compositionally biased region" description="Basic residues" evidence="7">
    <location>
        <begin position="1208"/>
        <end position="1221"/>
    </location>
</feature>
<feature type="domain" description="C2H2-type" evidence="8">
    <location>
        <begin position="1302"/>
        <end position="1330"/>
    </location>
</feature>
<reference evidence="13" key="3">
    <citation type="submission" date="2020-12" db="UniProtKB">
        <authorList>
            <consortium name="EnsemblPlants"/>
        </authorList>
    </citation>
    <scope>IDENTIFICATION</scope>
</reference>
<keyword evidence="2" id="KW-0158">Chromosome</keyword>
<evidence type="ECO:0000256" key="3">
    <source>
        <dbReference type="ARBA" id="ARBA00022603"/>
    </source>
</evidence>
<dbReference type="Gene3D" id="3.30.160.60">
    <property type="entry name" value="Classic Zinc Finger"/>
    <property type="match status" value="2"/>
</dbReference>
<dbReference type="PANTHER" id="PTHR47325">
    <property type="entry name" value="HISTONE-LYSINE N-METHYLTRANSFERASE SUVR5"/>
    <property type="match status" value="1"/>
</dbReference>
<dbReference type="GO" id="GO:0006338">
    <property type="term" value="P:chromatin remodeling"/>
    <property type="evidence" value="ECO:0000318"/>
    <property type="project" value="GO_Central"/>
</dbReference>
<evidence type="ECO:0000256" key="2">
    <source>
        <dbReference type="ARBA" id="ARBA00022454"/>
    </source>
</evidence>
<feature type="domain" description="Post-SET" evidence="11">
    <location>
        <begin position="1767"/>
        <end position="1783"/>
    </location>
</feature>
<feature type="region of interest" description="Disordered" evidence="7">
    <location>
        <begin position="434"/>
        <end position="511"/>
    </location>
</feature>
<feature type="compositionally biased region" description="Polar residues" evidence="7">
    <location>
        <begin position="1165"/>
        <end position="1177"/>
    </location>
</feature>
<sequence length="1783" mass="197833">MSLLKLLFDLPEAGGESNFTVEEQEELMAFEHNLDEHLVENFALPVADDQLGFLRGAREGGSAFPESDQGRVNFPVSNGMRNKQEVDTGNGVGVEKELASLMNSVNALENGHAFGNSTVEHAKQVFPSAVALRSQAPISPEKDSVSHKPLVPVLVPPLESTSRLTTLEPGLGAPLVNTKATAALDAAASTMPQGASAIKHHISSKHQGSGKAVWIKWRGKWQAAIQVELEDCRAATVKAMPTYGKKKYVPIYVVTNRTYIWIDAQNICDINQNPTPLLSGNHNDWRHRVVDTGAPRRRIFLSLGWEMLDISDRLHIYGVVERARYVSVWKVFAMEASEATKYSELGSLLVRIHAVVEPDYVRQSWVQKRLNIWTEECLKAEAAATIEKLTKECIRVILWDKAAKLWEAPEQPVLDPGWTDWKGPAFDELTDLEDDIPIPADKPSQPSSSSSLTPKAGKEKQYSGAKRGRKPKDRSVQPQPLAPTGGVTTRKQVKVENDNDAGPSSPAAMEYCPAAPEPVAHYSQTLSFSVDATKPEYAVDHTSETKVVASELQSMDQGSGVKLPQDGFLNSSSKTWKWKFKSDAWGCSAYLKNKKRRCPRQAVKGIYCLKHQGLAESPSIAEPNVEPSNLCMARYWVENRRCANSVVEGSYYCVMHADCRPPKSEDSGVLNDRKDGLKGGNDKVVMAKHLRCTGVTVQDTQLTHSTKDDLSFSTDQKDPDHVEKDPDHVEKESEHAEKEPEHAEKDSDHVEGNTLAAPVEDVGAVAKIEQLKLPSSGRLTEKHIRGVASNAIAGFKTNGTSVGPISDKILSRLLANMNVKERRSYLKARDLLCKYMNEGLSLSKEGIDEAKFSQMMNSVIDDCAKDFSSGEVLLKILTSEKERLAKIVLENGLASSKGPNIMWESDAIMSGSYPEESLKPAVDMMSNDAKSRRPTSFPSQVGGKEVGQHTSYLCSLCDQNFEQLSVLGKHWKEHHKREARLFEKCLLCRICDKGGAMFRDRLGVLKHWREAHPTVSHSSPAWSVCVMCDKQYLDFDRLWQHVEDQHHNQWSCANFAGRVKASLMLRKGHKCIFCSETFSTVWEVQQHKEILHEDQELLHSGAKRNFDAIDGEVAGNDSKRIDVILAEGKRRYQCRYCSLRFRSLPELGRHHQSDHKDKADERSRYQSSSSGVLSVQTRKTKQEGMGGDWRGVSIGKGEGDDKDDNSNKRRYRARTKAKNAGRGRSIPMKKQSGGAEAILQRMRAVKQVLEDQKTKRPSRKRDRKAERARRLAKLAGISSIPHPALNPTPVPAQAATTVANTIKCRFCGLEFALLPDLARHHQADHAAIKQAFIINGRGECQTGIYTLTKDGIIGPLQGELLNRAPNSRELLEVARSTCCKDWFFKELGKRYAYLPPRLFVQAAQICSEAKLEISWHQDKYLCPDGCKSYIPPQSMPSLGMNVSAFAKSPSNDCAGDAKAHTVGGLDLLPSNKNSISNKMVLSEDLSNGLEKVPIRCVVDGSVIEPCTCSLCTEGGSLTSSGDSQPWNNFVYITQRHLDPSLGLDTKSSQVGCSCTGDECSASTCDHVSMFDTDNAEARTIDGKSARGQFPYDEIGRIILDVGYMVYECNSSCQCKDSCRNRVLQKGVRLKLEVFKSRHKGWGVRAAEPISRGTFVCEYIGEVLNDKEANERGKRYDQVGCSYLYNIDAHLDVIGSKSVSKPFVIDATKYGNVARFINHSCEPNLINYEVLVESMDCQLAHIGFFANRDIAIGEELAYDYRYKLLPGKGCPCYCGAPKCRGRLY</sequence>
<feature type="domain" description="C2H2-type" evidence="8">
    <location>
        <begin position="1069"/>
        <end position="1097"/>
    </location>
</feature>
<dbReference type="Pfam" id="PF18868">
    <property type="entry name" value="zf-C2H2_3rep"/>
    <property type="match status" value="2"/>
</dbReference>
<feature type="compositionally biased region" description="Basic and acidic residues" evidence="7">
    <location>
        <begin position="705"/>
        <end position="751"/>
    </location>
</feature>
<keyword evidence="14" id="KW-1185">Reference proteome</keyword>
<dbReference type="GO" id="GO:0140938">
    <property type="term" value="F:histone H3 methyltransferase activity"/>
    <property type="evidence" value="ECO:0000318"/>
    <property type="project" value="GO_Central"/>
</dbReference>
<dbReference type="InterPro" id="IPR013087">
    <property type="entry name" value="Znf_C2H2_type"/>
</dbReference>
<comment type="subcellular location">
    <subcellularLocation>
        <location evidence="1">Chromosome</location>
    </subcellularLocation>
</comment>
<dbReference type="PaxDb" id="3218-PP1S100_44V6.1"/>
<dbReference type="InterPro" id="IPR036236">
    <property type="entry name" value="Znf_C2H2_sf"/>
</dbReference>
<evidence type="ECO:0000259" key="11">
    <source>
        <dbReference type="PROSITE" id="PS50868"/>
    </source>
</evidence>
<dbReference type="EMBL" id="ABEU02000022">
    <property type="protein sequence ID" value="PNR30940.1"/>
    <property type="molecule type" value="Genomic_DNA"/>
</dbReference>
<accession>A0A2K1INU2</accession>
<dbReference type="OMA" id="GNDMAGF"/>
<dbReference type="EnsemblPlants" id="Pp3c22_17280V3.2">
    <property type="protein sequence ID" value="Pp3c22_17280V3.2"/>
    <property type="gene ID" value="Pp3c22_17280"/>
</dbReference>
<dbReference type="InterPro" id="IPR040689">
    <property type="entry name" value="SUVR5_Znf-C2H2_3rpt"/>
</dbReference>
<dbReference type="SMART" id="SM00317">
    <property type="entry name" value="SET"/>
    <property type="match status" value="1"/>
</dbReference>
<organism evidence="12">
    <name type="scientific">Physcomitrium patens</name>
    <name type="common">Spreading-leaved earth moss</name>
    <name type="synonym">Physcomitrella patens</name>
    <dbReference type="NCBI Taxonomy" id="3218"/>
    <lineage>
        <taxon>Eukaryota</taxon>
        <taxon>Viridiplantae</taxon>
        <taxon>Streptophyta</taxon>
        <taxon>Embryophyta</taxon>
        <taxon>Bryophyta</taxon>
        <taxon>Bryophytina</taxon>
        <taxon>Bryopsida</taxon>
        <taxon>Funariidae</taxon>
        <taxon>Funariales</taxon>
        <taxon>Funariaceae</taxon>
        <taxon>Physcomitrium</taxon>
    </lineage>
</organism>
<dbReference type="InterPro" id="IPR046341">
    <property type="entry name" value="SET_dom_sf"/>
</dbReference>
<dbReference type="OrthoDB" id="308383at2759"/>
<keyword evidence="5" id="KW-0949">S-adenosyl-L-methionine</keyword>
<dbReference type="SUPFAM" id="SSF57667">
    <property type="entry name" value="beta-beta-alpha zinc fingers"/>
    <property type="match status" value="1"/>
</dbReference>
<dbReference type="PROSITE" id="PS50868">
    <property type="entry name" value="POST_SET"/>
    <property type="match status" value="1"/>
</dbReference>
<dbReference type="SMART" id="SM00355">
    <property type="entry name" value="ZnF_C2H2"/>
    <property type="match status" value="6"/>
</dbReference>
<reference evidence="12 14" key="2">
    <citation type="journal article" date="2018" name="Plant J.">
        <title>The Physcomitrella patens chromosome-scale assembly reveals moss genome structure and evolution.</title>
        <authorList>
            <person name="Lang D."/>
            <person name="Ullrich K.K."/>
            <person name="Murat F."/>
            <person name="Fuchs J."/>
            <person name="Jenkins J."/>
            <person name="Haas F.B."/>
            <person name="Piednoel M."/>
            <person name="Gundlach H."/>
            <person name="Van Bel M."/>
            <person name="Meyberg R."/>
            <person name="Vives C."/>
            <person name="Morata J."/>
            <person name="Symeonidi A."/>
            <person name="Hiss M."/>
            <person name="Muchero W."/>
            <person name="Kamisugi Y."/>
            <person name="Saleh O."/>
            <person name="Blanc G."/>
            <person name="Decker E.L."/>
            <person name="van Gessel N."/>
            <person name="Grimwood J."/>
            <person name="Hayes R.D."/>
            <person name="Graham S.W."/>
            <person name="Gunter L.E."/>
            <person name="McDaniel S.F."/>
            <person name="Hoernstein S.N.W."/>
            <person name="Larsson A."/>
            <person name="Li F.W."/>
            <person name="Perroud P.F."/>
            <person name="Phillips J."/>
            <person name="Ranjan P."/>
            <person name="Rokshar D.S."/>
            <person name="Rothfels C.J."/>
            <person name="Schneider L."/>
            <person name="Shu S."/>
            <person name="Stevenson D.W."/>
            <person name="Thummler F."/>
            <person name="Tillich M."/>
            <person name="Villarreal Aguilar J.C."/>
            <person name="Widiez T."/>
            <person name="Wong G.K."/>
            <person name="Wymore A."/>
            <person name="Zhang Y."/>
            <person name="Zimmer A.D."/>
            <person name="Quatrano R.S."/>
            <person name="Mayer K.F.X."/>
            <person name="Goodstein D."/>
            <person name="Casacuberta J.M."/>
            <person name="Vandepoele K."/>
            <person name="Reski R."/>
            <person name="Cuming A.C."/>
            <person name="Tuskan G.A."/>
            <person name="Maumus F."/>
            <person name="Salse J."/>
            <person name="Schmutz J."/>
            <person name="Rensing S.A."/>
        </authorList>
    </citation>
    <scope>NUCLEOTIDE SEQUENCE [LARGE SCALE GENOMIC DNA]</scope>
    <source>
        <strain evidence="13 14">cv. Gransden 2004</strain>
    </source>
</reference>
<dbReference type="Pfam" id="PF00856">
    <property type="entry name" value="SET"/>
    <property type="match status" value="1"/>
</dbReference>
<dbReference type="PROSITE" id="PS00028">
    <property type="entry name" value="ZINC_FINGER_C2H2_1"/>
    <property type="match status" value="5"/>
</dbReference>
<feature type="domain" description="C2H2-type" evidence="8">
    <location>
        <begin position="1132"/>
        <end position="1160"/>
    </location>
</feature>
<keyword evidence="3" id="KW-0489">Methyltransferase</keyword>
<dbReference type="PROSITE" id="PS50280">
    <property type="entry name" value="SET"/>
    <property type="match status" value="1"/>
</dbReference>
<dbReference type="InterPro" id="IPR003616">
    <property type="entry name" value="Post-SET_dom"/>
</dbReference>
<dbReference type="PROSITE" id="PS50157">
    <property type="entry name" value="ZINC_FINGER_C2H2_2"/>
    <property type="match status" value="4"/>
</dbReference>
<feature type="region of interest" description="Disordered" evidence="7">
    <location>
        <begin position="1149"/>
        <end position="1269"/>
    </location>
</feature>
<feature type="domain" description="SET" evidence="9">
    <location>
        <begin position="1629"/>
        <end position="1760"/>
    </location>
</feature>
<gene>
    <name evidence="13" type="primary">LOC112275020</name>
    <name evidence="12" type="ORF">PHYPA_027256</name>
</gene>
<dbReference type="FunCoup" id="A0A2K1INU2">
    <property type="interactions" value="1226"/>
</dbReference>
<dbReference type="GO" id="GO:0005634">
    <property type="term" value="C:nucleus"/>
    <property type="evidence" value="ECO:0000318"/>
    <property type="project" value="GO_Central"/>
</dbReference>
<feature type="compositionally biased region" description="Basic and acidic residues" evidence="7">
    <location>
        <begin position="1149"/>
        <end position="1164"/>
    </location>
</feature>
<dbReference type="EnsemblPlants" id="Pp3c22_17280V3.1">
    <property type="protein sequence ID" value="Pp3c22_17280V3.1"/>
    <property type="gene ID" value="Pp3c22_17280"/>
</dbReference>
<evidence type="ECO:0000313" key="13">
    <source>
        <dbReference type="EnsemblPlants" id="Pp3c22_17280V3.1"/>
    </source>
</evidence>
<dbReference type="Gramene" id="Pp3c22_17280V3.2">
    <property type="protein sequence ID" value="Pp3c22_17280V3.2"/>
    <property type="gene ID" value="Pp3c22_17280"/>
</dbReference>
<evidence type="ECO:0000256" key="6">
    <source>
        <dbReference type="PROSITE-ProRule" id="PRU00042"/>
    </source>
</evidence>
<dbReference type="RefSeq" id="XP_024360707.1">
    <property type="nucleotide sequence ID" value="XM_024504939.2"/>
</dbReference>
<dbReference type="PROSITE" id="PS50867">
    <property type="entry name" value="PRE_SET"/>
    <property type="match status" value="1"/>
</dbReference>
<feature type="region of interest" description="Disordered" evidence="7">
    <location>
        <begin position="60"/>
        <end position="88"/>
    </location>
</feature>
<evidence type="ECO:0000259" key="10">
    <source>
        <dbReference type="PROSITE" id="PS50867"/>
    </source>
</evidence>
<dbReference type="Pfam" id="PF05033">
    <property type="entry name" value="Pre-SET"/>
    <property type="match status" value="1"/>
</dbReference>
<keyword evidence="6" id="KW-0479">Metal-binding</keyword>
<feature type="region of interest" description="Disordered" evidence="7">
    <location>
        <begin position="703"/>
        <end position="752"/>
    </location>
</feature>
<evidence type="ECO:0000256" key="5">
    <source>
        <dbReference type="ARBA" id="ARBA00022691"/>
    </source>
</evidence>
<reference evidence="12 14" key="1">
    <citation type="journal article" date="2008" name="Science">
        <title>The Physcomitrella genome reveals evolutionary insights into the conquest of land by plants.</title>
        <authorList>
            <person name="Rensing S."/>
            <person name="Lang D."/>
            <person name="Zimmer A."/>
            <person name="Terry A."/>
            <person name="Salamov A."/>
            <person name="Shapiro H."/>
            <person name="Nishiyama T."/>
            <person name="Perroud P.-F."/>
            <person name="Lindquist E."/>
            <person name="Kamisugi Y."/>
            <person name="Tanahashi T."/>
            <person name="Sakakibara K."/>
            <person name="Fujita T."/>
            <person name="Oishi K."/>
            <person name="Shin-I T."/>
            <person name="Kuroki Y."/>
            <person name="Toyoda A."/>
            <person name="Suzuki Y."/>
            <person name="Hashimoto A."/>
            <person name="Yamaguchi K."/>
            <person name="Sugano A."/>
            <person name="Kohara Y."/>
            <person name="Fujiyama A."/>
            <person name="Anterola A."/>
            <person name="Aoki S."/>
            <person name="Ashton N."/>
            <person name="Barbazuk W.B."/>
            <person name="Barker E."/>
            <person name="Bennetzen J."/>
            <person name="Bezanilla M."/>
            <person name="Blankenship R."/>
            <person name="Cho S.H."/>
            <person name="Dutcher S."/>
            <person name="Estelle M."/>
            <person name="Fawcett J.A."/>
            <person name="Gundlach H."/>
            <person name="Hanada K."/>
            <person name="Heyl A."/>
            <person name="Hicks K.A."/>
            <person name="Hugh J."/>
            <person name="Lohr M."/>
            <person name="Mayer K."/>
            <person name="Melkozernov A."/>
            <person name="Murata T."/>
            <person name="Nelson D."/>
            <person name="Pils B."/>
            <person name="Prigge M."/>
            <person name="Reiss B."/>
            <person name="Renner T."/>
            <person name="Rombauts S."/>
            <person name="Rushton P."/>
            <person name="Sanderfoot A."/>
            <person name="Schween G."/>
            <person name="Shiu S.-H."/>
            <person name="Stueber K."/>
            <person name="Theodoulou F.L."/>
            <person name="Tu H."/>
            <person name="Van de Peer Y."/>
            <person name="Verrier P.J."/>
            <person name="Waters E."/>
            <person name="Wood A."/>
            <person name="Yang L."/>
            <person name="Cove D."/>
            <person name="Cuming A."/>
            <person name="Hasebe M."/>
            <person name="Lucas S."/>
            <person name="Mishler D.B."/>
            <person name="Reski R."/>
            <person name="Grigoriev I."/>
            <person name="Quatrano R.S."/>
            <person name="Boore J.L."/>
        </authorList>
    </citation>
    <scope>NUCLEOTIDE SEQUENCE [LARGE SCALE GENOMIC DNA]</scope>
    <source>
        <strain evidence="13 14">cv. Gransden 2004</strain>
    </source>
</reference>
<evidence type="ECO:0000259" key="8">
    <source>
        <dbReference type="PROSITE" id="PS50157"/>
    </source>
</evidence>
<keyword evidence="4" id="KW-0808">Transferase</keyword>
<name>A0A2K1INU2_PHYPA</name>
<keyword evidence="6" id="KW-0862">Zinc</keyword>
<dbReference type="GO" id="GO:0008270">
    <property type="term" value="F:zinc ion binding"/>
    <property type="evidence" value="ECO:0007669"/>
    <property type="project" value="UniProtKB-KW"/>
</dbReference>
<dbReference type="SMART" id="SM00468">
    <property type="entry name" value="PreSET"/>
    <property type="match status" value="1"/>
</dbReference>
<dbReference type="GO" id="GO:0005694">
    <property type="term" value="C:chromosome"/>
    <property type="evidence" value="ECO:0007669"/>
    <property type="project" value="UniProtKB-SubCell"/>
</dbReference>
<dbReference type="GO" id="GO:0032259">
    <property type="term" value="P:methylation"/>
    <property type="evidence" value="ECO:0007669"/>
    <property type="project" value="UniProtKB-KW"/>
</dbReference>
<dbReference type="Proteomes" id="UP000006727">
    <property type="component" value="Chromosome 22"/>
</dbReference>
<protein>
    <submittedName>
        <fullName evidence="12 13">Uncharacterized protein</fullName>
    </submittedName>
</protein>
<feature type="domain" description="Pre-SET" evidence="10">
    <location>
        <begin position="1550"/>
        <end position="1626"/>
    </location>
</feature>
<evidence type="ECO:0000313" key="12">
    <source>
        <dbReference type="EMBL" id="PNR30940.1"/>
    </source>
</evidence>
<dbReference type="PANTHER" id="PTHR47325:SF1">
    <property type="entry name" value="HISTONE-LYSINE N-METHYLTRANSFERASE SUVR5"/>
    <property type="match status" value="1"/>
</dbReference>
<dbReference type="SUPFAM" id="SSF82199">
    <property type="entry name" value="SET domain"/>
    <property type="match status" value="1"/>
</dbReference>
<dbReference type="STRING" id="3218.A0A2K1INU2"/>
<dbReference type="InterPro" id="IPR001214">
    <property type="entry name" value="SET_dom"/>
</dbReference>
<keyword evidence="6" id="KW-0863">Zinc-finger</keyword>
<evidence type="ECO:0000256" key="4">
    <source>
        <dbReference type="ARBA" id="ARBA00022679"/>
    </source>
</evidence>
<evidence type="ECO:0000256" key="1">
    <source>
        <dbReference type="ARBA" id="ARBA00004286"/>
    </source>
</evidence>
<dbReference type="InterPro" id="IPR007728">
    <property type="entry name" value="Pre-SET_dom"/>
</dbReference>
<evidence type="ECO:0000259" key="9">
    <source>
        <dbReference type="PROSITE" id="PS50280"/>
    </source>
</evidence>
<proteinExistence type="predicted"/>
<evidence type="ECO:0000256" key="7">
    <source>
        <dbReference type="SAM" id="MobiDB-lite"/>
    </source>
</evidence>
<dbReference type="KEGG" id="ppp:112275020"/>
<feature type="domain" description="C2H2-type" evidence="8">
    <location>
        <begin position="952"/>
        <end position="980"/>
    </location>
</feature>
<dbReference type="GeneID" id="112275020"/>
<evidence type="ECO:0000313" key="14">
    <source>
        <dbReference type="Proteomes" id="UP000006727"/>
    </source>
</evidence>
<dbReference type="Gene3D" id="2.170.270.10">
    <property type="entry name" value="SET domain"/>
    <property type="match status" value="1"/>
</dbReference>
<dbReference type="Gramene" id="Pp3c22_17280V3.1">
    <property type="protein sequence ID" value="Pp3c22_17280V3.1"/>
    <property type="gene ID" value="Pp3c22_17280"/>
</dbReference>